<sequence length="253" mass="27085">MPFADIVVEIGGEQTLDTSANRAGVILFAAFLLSFGFIRMSTRLMRSPNVPWWPGSVKTGGVHVHHLVFGIVLLLLAGFATIAFQPDSPWLEIAAALFGVGAGLTLDEFALWLHLDDVYWSEEGRQSIDAVLLATLLGGLLLTGSIPLGADDGGGVVGIVVSGLLVIAISAIALLKGKYVLGIAGLIVPLFSIVGAIRLAKPRTPWARWRYAEGSRKLARAQARAARHAERRERWQDRIGGAPDKPSPRKPLG</sequence>
<gene>
    <name evidence="3" type="ORF">BDZ31_004739</name>
</gene>
<dbReference type="EMBL" id="JACHNU010000011">
    <property type="protein sequence ID" value="MBB4665118.1"/>
    <property type="molecule type" value="Genomic_DNA"/>
</dbReference>
<keyword evidence="2" id="KW-0812">Transmembrane</keyword>
<evidence type="ECO:0000313" key="3">
    <source>
        <dbReference type="EMBL" id="MBB4665118.1"/>
    </source>
</evidence>
<accession>A0A840IMD1</accession>
<name>A0A840IMD1_9ACTN</name>
<dbReference type="AlphaFoldDB" id="A0A840IMD1"/>
<feature type="transmembrane region" description="Helical" evidence="2">
    <location>
        <begin position="127"/>
        <end position="148"/>
    </location>
</feature>
<comment type="caution">
    <text evidence="3">The sequence shown here is derived from an EMBL/GenBank/DDBJ whole genome shotgun (WGS) entry which is preliminary data.</text>
</comment>
<evidence type="ECO:0000313" key="4">
    <source>
        <dbReference type="Proteomes" id="UP000585272"/>
    </source>
</evidence>
<evidence type="ECO:0000256" key="2">
    <source>
        <dbReference type="SAM" id="Phobius"/>
    </source>
</evidence>
<organism evidence="3 4">
    <name type="scientific">Conexibacter arvalis</name>
    <dbReference type="NCBI Taxonomy" id="912552"/>
    <lineage>
        <taxon>Bacteria</taxon>
        <taxon>Bacillati</taxon>
        <taxon>Actinomycetota</taxon>
        <taxon>Thermoleophilia</taxon>
        <taxon>Solirubrobacterales</taxon>
        <taxon>Conexibacteraceae</taxon>
        <taxon>Conexibacter</taxon>
    </lineage>
</organism>
<evidence type="ECO:0000256" key="1">
    <source>
        <dbReference type="SAM" id="MobiDB-lite"/>
    </source>
</evidence>
<dbReference type="RefSeq" id="WP_183345763.1">
    <property type="nucleotide sequence ID" value="NZ_JACHNU010000011.1"/>
</dbReference>
<feature type="transmembrane region" description="Helical" evidence="2">
    <location>
        <begin position="23"/>
        <end position="42"/>
    </location>
</feature>
<dbReference type="Proteomes" id="UP000585272">
    <property type="component" value="Unassembled WGS sequence"/>
</dbReference>
<keyword evidence="2" id="KW-0472">Membrane</keyword>
<keyword evidence="2" id="KW-1133">Transmembrane helix</keyword>
<keyword evidence="4" id="KW-1185">Reference proteome</keyword>
<evidence type="ECO:0008006" key="5">
    <source>
        <dbReference type="Google" id="ProtNLM"/>
    </source>
</evidence>
<feature type="transmembrane region" description="Helical" evidence="2">
    <location>
        <begin position="96"/>
        <end position="115"/>
    </location>
</feature>
<feature type="region of interest" description="Disordered" evidence="1">
    <location>
        <begin position="226"/>
        <end position="253"/>
    </location>
</feature>
<feature type="transmembrane region" description="Helical" evidence="2">
    <location>
        <begin position="62"/>
        <end position="84"/>
    </location>
</feature>
<proteinExistence type="predicted"/>
<feature type="compositionally biased region" description="Basic and acidic residues" evidence="1">
    <location>
        <begin position="227"/>
        <end position="237"/>
    </location>
</feature>
<feature type="transmembrane region" description="Helical" evidence="2">
    <location>
        <begin position="155"/>
        <end position="173"/>
    </location>
</feature>
<reference evidence="3 4" key="1">
    <citation type="submission" date="2020-08" db="EMBL/GenBank/DDBJ databases">
        <title>Genomic Encyclopedia of Archaeal and Bacterial Type Strains, Phase II (KMG-II): from individual species to whole genera.</title>
        <authorList>
            <person name="Goeker M."/>
        </authorList>
    </citation>
    <scope>NUCLEOTIDE SEQUENCE [LARGE SCALE GENOMIC DNA]</scope>
    <source>
        <strain evidence="3 4">DSM 23288</strain>
    </source>
</reference>
<protein>
    <recommendedName>
        <fullName evidence="5">Integral membrane protein</fullName>
    </recommendedName>
</protein>
<feature type="transmembrane region" description="Helical" evidence="2">
    <location>
        <begin position="179"/>
        <end position="200"/>
    </location>
</feature>